<comment type="catalytic activity">
    <reaction evidence="1">
        <text>ATP + protein L-histidine = ADP + protein N-phospho-L-histidine.</text>
        <dbReference type="EC" id="2.7.13.3"/>
    </reaction>
</comment>
<dbReference type="GO" id="GO:0000155">
    <property type="term" value="F:phosphorelay sensor kinase activity"/>
    <property type="evidence" value="ECO:0007669"/>
    <property type="project" value="InterPro"/>
</dbReference>
<evidence type="ECO:0000259" key="6">
    <source>
        <dbReference type="PROSITE" id="PS50109"/>
    </source>
</evidence>
<dbReference type="Proteomes" id="UP000184368">
    <property type="component" value="Unassembled WGS sequence"/>
</dbReference>
<keyword evidence="3" id="KW-0597">Phosphoprotein</keyword>
<evidence type="ECO:0000313" key="7">
    <source>
        <dbReference type="EMBL" id="SHF37770.1"/>
    </source>
</evidence>
<dbReference type="InterPro" id="IPR003594">
    <property type="entry name" value="HATPase_dom"/>
</dbReference>
<dbReference type="SMART" id="SM00387">
    <property type="entry name" value="HATPase_c"/>
    <property type="match status" value="1"/>
</dbReference>
<dbReference type="InterPro" id="IPR029016">
    <property type="entry name" value="GAF-like_dom_sf"/>
</dbReference>
<keyword evidence="8" id="KW-1185">Reference proteome</keyword>
<dbReference type="Gene3D" id="3.30.565.10">
    <property type="entry name" value="Histidine kinase-like ATPase, C-terminal domain"/>
    <property type="match status" value="1"/>
</dbReference>
<evidence type="ECO:0000256" key="5">
    <source>
        <dbReference type="ARBA" id="ARBA00022777"/>
    </source>
</evidence>
<dbReference type="EC" id="2.7.13.3" evidence="2"/>
<reference evidence="7 8" key="1">
    <citation type="submission" date="2016-11" db="EMBL/GenBank/DDBJ databases">
        <authorList>
            <person name="Jaros S."/>
            <person name="Januszkiewicz K."/>
            <person name="Wedrychowicz H."/>
        </authorList>
    </citation>
    <scope>NUCLEOTIDE SEQUENCE [LARGE SCALE GENOMIC DNA]</scope>
    <source>
        <strain evidence="7 8">DSM 26897</strain>
    </source>
</reference>
<dbReference type="AlphaFoldDB" id="A0A1M5B5Q5"/>
<proteinExistence type="predicted"/>
<keyword evidence="5" id="KW-0418">Kinase</keyword>
<name>A0A1M5B5Q5_9BACT</name>
<dbReference type="PANTHER" id="PTHR43304:SF1">
    <property type="entry name" value="PAC DOMAIN-CONTAINING PROTEIN"/>
    <property type="match status" value="1"/>
</dbReference>
<dbReference type="RefSeq" id="WP_158069988.1">
    <property type="nucleotide sequence ID" value="NZ_FQUO01000007.1"/>
</dbReference>
<dbReference type="CDD" id="cd00082">
    <property type="entry name" value="HisKA"/>
    <property type="match status" value="1"/>
</dbReference>
<dbReference type="InterPro" id="IPR036890">
    <property type="entry name" value="HATPase_C_sf"/>
</dbReference>
<dbReference type="Pfam" id="PF02518">
    <property type="entry name" value="HATPase_c"/>
    <property type="match status" value="1"/>
</dbReference>
<dbReference type="PANTHER" id="PTHR43304">
    <property type="entry name" value="PHYTOCHROME-LIKE PROTEIN CPH1"/>
    <property type="match status" value="1"/>
</dbReference>
<dbReference type="SUPFAM" id="SSF55781">
    <property type="entry name" value="GAF domain-like"/>
    <property type="match status" value="1"/>
</dbReference>
<dbReference type="PROSITE" id="PS50109">
    <property type="entry name" value="HIS_KIN"/>
    <property type="match status" value="1"/>
</dbReference>
<dbReference type="PRINTS" id="PR00344">
    <property type="entry name" value="BCTRLSENSOR"/>
</dbReference>
<dbReference type="Gene3D" id="3.30.450.40">
    <property type="match status" value="1"/>
</dbReference>
<dbReference type="SUPFAM" id="SSF47384">
    <property type="entry name" value="Homodimeric domain of signal transducing histidine kinase"/>
    <property type="match status" value="1"/>
</dbReference>
<dbReference type="OrthoDB" id="9811889at2"/>
<feature type="domain" description="Histidine kinase" evidence="6">
    <location>
        <begin position="210"/>
        <end position="429"/>
    </location>
</feature>
<sequence>MIPDNIASGPDLIPANDAQRLAALHRYQIIYSDPEEVFDNITRIMAVVFDMPMAFISLVDKEQVFYKAKVGPFNLPQVDRNDSLCSIAILQPQPTIFTNTLDVPYLTEGRFIKGEGGLRFYAGAPLTTPEGLRIGTVCVCDTTPRNFTTEQTLLLERFAQLVQHEIEIRLAARAQGVELEAMVAARTAELQRANEALQKTNAELEQFAYVSSHDLQEPLRKIRIYSSLIAENEGLNWSERTQEAHRKIMESTERMSGSLKDLLHFAGLSKAESFELVDLNEVLVAVTSDLELQIRQQNARINAATLPTLPAIPLQMHQLFYNLLNNALKYRRPNTTPEIAIQVKEVEDGNTGNKGFEITIADNGIGFDMQYHDKIFTIFQRLHNRTEYSGNGIGLALCRKVVQNHSGNIYATSIPGQGTCFHVVLPNTSARMATAVPEMAAI</sequence>
<dbReference type="EMBL" id="FQUO01000007">
    <property type="protein sequence ID" value="SHF37770.1"/>
    <property type="molecule type" value="Genomic_DNA"/>
</dbReference>
<gene>
    <name evidence="7" type="ORF">SAMN05444008_107151</name>
</gene>
<evidence type="ECO:0000313" key="8">
    <source>
        <dbReference type="Proteomes" id="UP000184368"/>
    </source>
</evidence>
<dbReference type="InterPro" id="IPR005467">
    <property type="entry name" value="His_kinase_dom"/>
</dbReference>
<dbReference type="InterPro" id="IPR003661">
    <property type="entry name" value="HisK_dim/P_dom"/>
</dbReference>
<dbReference type="Pfam" id="PF01590">
    <property type="entry name" value="GAF"/>
    <property type="match status" value="1"/>
</dbReference>
<accession>A0A1M5B5Q5</accession>
<dbReference type="InterPro" id="IPR052162">
    <property type="entry name" value="Sensor_kinase/Photoreceptor"/>
</dbReference>
<evidence type="ECO:0000256" key="1">
    <source>
        <dbReference type="ARBA" id="ARBA00000085"/>
    </source>
</evidence>
<dbReference type="SUPFAM" id="SSF55874">
    <property type="entry name" value="ATPase domain of HSP90 chaperone/DNA topoisomerase II/histidine kinase"/>
    <property type="match status" value="1"/>
</dbReference>
<evidence type="ECO:0000256" key="3">
    <source>
        <dbReference type="ARBA" id="ARBA00022553"/>
    </source>
</evidence>
<evidence type="ECO:0000256" key="2">
    <source>
        <dbReference type="ARBA" id="ARBA00012438"/>
    </source>
</evidence>
<dbReference type="Pfam" id="PF00512">
    <property type="entry name" value="HisKA"/>
    <property type="match status" value="1"/>
</dbReference>
<protein>
    <recommendedName>
        <fullName evidence="2">histidine kinase</fullName>
        <ecNumber evidence="2">2.7.13.3</ecNumber>
    </recommendedName>
</protein>
<evidence type="ECO:0000256" key="4">
    <source>
        <dbReference type="ARBA" id="ARBA00022679"/>
    </source>
</evidence>
<dbReference type="InterPro" id="IPR036097">
    <property type="entry name" value="HisK_dim/P_sf"/>
</dbReference>
<dbReference type="InterPro" id="IPR004358">
    <property type="entry name" value="Sig_transdc_His_kin-like_C"/>
</dbReference>
<dbReference type="FunFam" id="3.30.565.10:FF:000006">
    <property type="entry name" value="Sensor histidine kinase WalK"/>
    <property type="match status" value="1"/>
</dbReference>
<dbReference type="STRING" id="1302690.BUE76_16735"/>
<organism evidence="7 8">
    <name type="scientific">Cnuella takakiae</name>
    <dbReference type="NCBI Taxonomy" id="1302690"/>
    <lineage>
        <taxon>Bacteria</taxon>
        <taxon>Pseudomonadati</taxon>
        <taxon>Bacteroidota</taxon>
        <taxon>Chitinophagia</taxon>
        <taxon>Chitinophagales</taxon>
        <taxon>Chitinophagaceae</taxon>
        <taxon>Cnuella</taxon>
    </lineage>
</organism>
<dbReference type="InterPro" id="IPR003018">
    <property type="entry name" value="GAF"/>
</dbReference>
<keyword evidence="4" id="KW-0808">Transferase</keyword>
<dbReference type="Gene3D" id="1.10.287.130">
    <property type="match status" value="1"/>
</dbReference>